<protein>
    <submittedName>
        <fullName evidence="2">Uncharacterized protein</fullName>
    </submittedName>
</protein>
<proteinExistence type="predicted"/>
<evidence type="ECO:0000313" key="2">
    <source>
        <dbReference type="EMBL" id="GGM37667.1"/>
    </source>
</evidence>
<feature type="region of interest" description="Disordered" evidence="1">
    <location>
        <begin position="239"/>
        <end position="261"/>
    </location>
</feature>
<reference evidence="2" key="2">
    <citation type="submission" date="2020-09" db="EMBL/GenBank/DDBJ databases">
        <authorList>
            <person name="Sun Q."/>
            <person name="Ohkuma M."/>
        </authorList>
    </citation>
    <scope>NUCLEOTIDE SEQUENCE</scope>
    <source>
        <strain evidence="2">JCM 19831</strain>
    </source>
</reference>
<name>A0A917TU43_9ACTN</name>
<gene>
    <name evidence="2" type="ORF">GCM10007977_043950</name>
</gene>
<accession>A0A917TU43</accession>
<dbReference type="AlphaFoldDB" id="A0A917TU43"/>
<evidence type="ECO:0000256" key="1">
    <source>
        <dbReference type="SAM" id="MobiDB-lite"/>
    </source>
</evidence>
<keyword evidence="3" id="KW-1185">Reference proteome</keyword>
<comment type="caution">
    <text evidence="2">The sequence shown here is derived from an EMBL/GenBank/DDBJ whole genome shotgun (WGS) entry which is preliminary data.</text>
</comment>
<dbReference type="EMBL" id="BMPI01000020">
    <property type="protein sequence ID" value="GGM37667.1"/>
    <property type="molecule type" value="Genomic_DNA"/>
</dbReference>
<reference evidence="2" key="1">
    <citation type="journal article" date="2014" name="Int. J. Syst. Evol. Microbiol.">
        <title>Complete genome sequence of Corynebacterium casei LMG S-19264T (=DSM 44701T), isolated from a smear-ripened cheese.</title>
        <authorList>
            <consortium name="US DOE Joint Genome Institute (JGI-PGF)"/>
            <person name="Walter F."/>
            <person name="Albersmeier A."/>
            <person name="Kalinowski J."/>
            <person name="Ruckert C."/>
        </authorList>
    </citation>
    <scope>NUCLEOTIDE SEQUENCE</scope>
    <source>
        <strain evidence="2">JCM 19831</strain>
    </source>
</reference>
<organism evidence="2 3">
    <name type="scientific">Dactylosporangium sucinum</name>
    <dbReference type="NCBI Taxonomy" id="1424081"/>
    <lineage>
        <taxon>Bacteria</taxon>
        <taxon>Bacillati</taxon>
        <taxon>Actinomycetota</taxon>
        <taxon>Actinomycetes</taxon>
        <taxon>Micromonosporales</taxon>
        <taxon>Micromonosporaceae</taxon>
        <taxon>Dactylosporangium</taxon>
    </lineage>
</organism>
<sequence length="682" mass="73181">MARPVPDSKAEPADPAGRLAGVLLELFLQVPRMQRRYRAALSTIHPDDAIGLIDAWTEFRQALASTRYDPETGGLLRLATGSGEPGQAAELSDRGMGIVAELADARIRLRQEIQAAEVSLPAVGQLDRATLLARLRLLHQGERHLRRAVVRAMSVLPAADHHLLRGLAPLAAGYTAYLAAERALARQWAVVAEGRDPAAAATLDHWLSYTADLLDLLDQLIAGYGEPRPMPAVPWSPVSAAGPAEPALPTPAAVEQPPAGSGLRSALHELHDGYPDLIAGCRRVLAELGGVGGLPTAGTAREGLLSAWGRCDDALASLAARVKDDQFAHPAGTDADSGLRAELDRAADLRAALADQLAEAEAWLARTEAPAAWRQARPGAEQSPSLVTAGRHGVPHRLHWLTDQPRVNAEAFELYVASRWPAGRSIVEGVPGPWLFLTGRLDGADLAGETRDGSVLRVRVGAGTAIDGSSTGHRGPAELHYLLAAPGTYLLPVAWLSDTRIVDAYRVDAQGRLRPESLLDGSAGQPLTSYPIDARHGVAGLPNEVVYWPSRRMFGAATVYALIPDPSPHRVPDWLVVHEQRPQARPGHHLVELHIGWGWAIDITATVARLGALPRLRSIADDLHASGVRLVLPRRSYASVRIKRVWRPGRGWRPTGRPGSLSLASLLWDEVGDSDQPIRHTG</sequence>
<evidence type="ECO:0000313" key="3">
    <source>
        <dbReference type="Proteomes" id="UP000642070"/>
    </source>
</evidence>
<dbReference type="Proteomes" id="UP000642070">
    <property type="component" value="Unassembled WGS sequence"/>
</dbReference>